<evidence type="ECO:0000259" key="16">
    <source>
        <dbReference type="Pfam" id="PF02875"/>
    </source>
</evidence>
<evidence type="ECO:0000256" key="2">
    <source>
        <dbReference type="ARBA" id="ARBA00004752"/>
    </source>
</evidence>
<dbReference type="InterPro" id="IPR036565">
    <property type="entry name" value="Mur-like_cat_sf"/>
</dbReference>
<comment type="subcellular location">
    <subcellularLocation>
        <location evidence="1 14">Cytoplasm</location>
    </subcellularLocation>
</comment>
<gene>
    <name evidence="14" type="primary">murC</name>
    <name evidence="18" type="ORF">EVA95_01095</name>
</gene>
<keyword evidence="7 14" id="KW-0547">Nucleotide-binding</keyword>
<dbReference type="GO" id="GO:0009252">
    <property type="term" value="P:peptidoglycan biosynthetic process"/>
    <property type="evidence" value="ECO:0007669"/>
    <property type="project" value="UniProtKB-UniRule"/>
</dbReference>
<dbReference type="Proteomes" id="UP000319384">
    <property type="component" value="Unassembled WGS sequence"/>
</dbReference>
<dbReference type="InterPro" id="IPR000713">
    <property type="entry name" value="Mur_ligase_N"/>
</dbReference>
<dbReference type="Pfam" id="PF02875">
    <property type="entry name" value="Mur_ligase_C"/>
    <property type="match status" value="1"/>
</dbReference>
<dbReference type="Pfam" id="PF01225">
    <property type="entry name" value="Mur_ligase"/>
    <property type="match status" value="1"/>
</dbReference>
<dbReference type="NCBIfam" id="TIGR01082">
    <property type="entry name" value="murC"/>
    <property type="match status" value="1"/>
</dbReference>
<dbReference type="EMBL" id="SHBH01000005">
    <property type="protein sequence ID" value="RZO27051.1"/>
    <property type="molecule type" value="Genomic_DNA"/>
</dbReference>
<dbReference type="HAMAP" id="MF_00046">
    <property type="entry name" value="MurC"/>
    <property type="match status" value="1"/>
</dbReference>
<evidence type="ECO:0000256" key="5">
    <source>
        <dbReference type="ARBA" id="ARBA00022598"/>
    </source>
</evidence>
<sequence length="465" mass="51868">MKFFKKIKHIHFVGIGGAGMIGIAKVLHQKGYFISGSDITDSDDIQKLKKDGAKIFIGHSRNNIKGADLLVFSSAIDRINPELVEAKQQSITTIPRAEMLGSLMIGYESIAVAGSHGKTTTTSMIAKILSNANLSPTYIIGGKVLSTDLNSDLGDGKYIVAEADESDGSFIHLQPDVAVLTNIDDDHLVHFNNVFENLLNSFVLFSENVPFYGYMIINGDDKNIKKISKKISRSQVTFGESKDCDYKIININSKNGKQDFQIFDKKTNKIHKFKINLPGKHNVFNATAAIAVALEEGISISSIRNGILEFTGVGRRYEKHDIKINSKSITLIDDYGHHPLEIESNIKAYKEEYKNKKACMIFQPHRFSRTAQLFNDFIKVLKKTDSLIMLDIYPASEKPIKGINSRAIVETLKQKGHKDVTYLRNHNHIINLLKEKKDTFDILVTQGAGSVSNVCQIIKTNGKYK</sequence>
<dbReference type="InterPro" id="IPR036615">
    <property type="entry name" value="Mur_ligase_C_dom_sf"/>
</dbReference>
<reference evidence="18 19" key="1">
    <citation type="submission" date="2019-02" db="EMBL/GenBank/DDBJ databases">
        <title>Prokaryotic population dynamics and viral predation in marine succession experiment using metagenomics: the confinement effect.</title>
        <authorList>
            <person name="Haro-Moreno J.M."/>
            <person name="Rodriguez-Valera F."/>
            <person name="Lopez-Perez M."/>
        </authorList>
    </citation>
    <scope>NUCLEOTIDE SEQUENCE [LARGE SCALE GENOMIC DNA]</scope>
    <source>
        <strain evidence="18">MED-G162</strain>
    </source>
</reference>
<evidence type="ECO:0000256" key="3">
    <source>
        <dbReference type="ARBA" id="ARBA00012211"/>
    </source>
</evidence>
<dbReference type="EC" id="6.3.2.8" evidence="3 14"/>
<evidence type="ECO:0000259" key="15">
    <source>
        <dbReference type="Pfam" id="PF01225"/>
    </source>
</evidence>
<dbReference type="Gene3D" id="3.40.1190.10">
    <property type="entry name" value="Mur-like, catalytic domain"/>
    <property type="match status" value="1"/>
</dbReference>
<dbReference type="GO" id="GO:0005524">
    <property type="term" value="F:ATP binding"/>
    <property type="evidence" value="ECO:0007669"/>
    <property type="project" value="UniProtKB-UniRule"/>
</dbReference>
<dbReference type="Gene3D" id="3.90.190.20">
    <property type="entry name" value="Mur ligase, C-terminal domain"/>
    <property type="match status" value="1"/>
</dbReference>
<evidence type="ECO:0000256" key="14">
    <source>
        <dbReference type="HAMAP-Rule" id="MF_00046"/>
    </source>
</evidence>
<evidence type="ECO:0000256" key="6">
    <source>
        <dbReference type="ARBA" id="ARBA00022618"/>
    </source>
</evidence>
<feature type="binding site" evidence="14">
    <location>
        <begin position="114"/>
        <end position="120"/>
    </location>
    <ligand>
        <name>ATP</name>
        <dbReference type="ChEBI" id="CHEBI:30616"/>
    </ligand>
</feature>
<comment type="similarity">
    <text evidence="14">Belongs to the MurCDEF family.</text>
</comment>
<evidence type="ECO:0000313" key="18">
    <source>
        <dbReference type="EMBL" id="RZO27051.1"/>
    </source>
</evidence>
<proteinExistence type="inferred from homology"/>
<dbReference type="InterPro" id="IPR005758">
    <property type="entry name" value="UDP-N-AcMur_Ala_ligase_MurC"/>
</dbReference>
<keyword evidence="6 14" id="KW-0132">Cell division</keyword>
<keyword evidence="10 14" id="KW-0573">Peptidoglycan synthesis</keyword>
<feature type="domain" description="Mur ligase C-terminal" evidence="16">
    <location>
        <begin position="326"/>
        <end position="449"/>
    </location>
</feature>
<keyword evidence="5 14" id="KW-0436">Ligase</keyword>
<dbReference type="GO" id="GO:0051301">
    <property type="term" value="P:cell division"/>
    <property type="evidence" value="ECO:0007669"/>
    <property type="project" value="UniProtKB-KW"/>
</dbReference>
<dbReference type="GO" id="GO:0008763">
    <property type="term" value="F:UDP-N-acetylmuramate-L-alanine ligase activity"/>
    <property type="evidence" value="ECO:0007669"/>
    <property type="project" value="UniProtKB-UniRule"/>
</dbReference>
<dbReference type="InterPro" id="IPR004101">
    <property type="entry name" value="Mur_ligase_C"/>
</dbReference>
<dbReference type="PANTHER" id="PTHR43445">
    <property type="entry name" value="UDP-N-ACETYLMURAMATE--L-ALANINE LIGASE-RELATED"/>
    <property type="match status" value="1"/>
</dbReference>
<keyword evidence="4 14" id="KW-0963">Cytoplasm</keyword>
<comment type="catalytic activity">
    <reaction evidence="13 14">
        <text>UDP-N-acetyl-alpha-D-muramate + L-alanine + ATP = UDP-N-acetyl-alpha-D-muramoyl-L-alanine + ADP + phosphate + H(+)</text>
        <dbReference type="Rhea" id="RHEA:23372"/>
        <dbReference type="ChEBI" id="CHEBI:15378"/>
        <dbReference type="ChEBI" id="CHEBI:30616"/>
        <dbReference type="ChEBI" id="CHEBI:43474"/>
        <dbReference type="ChEBI" id="CHEBI:57972"/>
        <dbReference type="ChEBI" id="CHEBI:70757"/>
        <dbReference type="ChEBI" id="CHEBI:83898"/>
        <dbReference type="ChEBI" id="CHEBI:456216"/>
        <dbReference type="EC" id="6.3.2.8"/>
    </reaction>
</comment>
<evidence type="ECO:0000259" key="17">
    <source>
        <dbReference type="Pfam" id="PF08245"/>
    </source>
</evidence>
<dbReference type="UniPathway" id="UPA00219"/>
<keyword evidence="8 14" id="KW-0067">ATP-binding</keyword>
<organism evidence="18 19">
    <name type="scientific">SAR86 cluster bacterium</name>
    <dbReference type="NCBI Taxonomy" id="2030880"/>
    <lineage>
        <taxon>Bacteria</taxon>
        <taxon>Pseudomonadati</taxon>
        <taxon>Pseudomonadota</taxon>
        <taxon>Gammaproteobacteria</taxon>
        <taxon>SAR86 cluster</taxon>
    </lineage>
</organism>
<evidence type="ECO:0000256" key="9">
    <source>
        <dbReference type="ARBA" id="ARBA00022960"/>
    </source>
</evidence>
<keyword evidence="11 14" id="KW-0131">Cell cycle</keyword>
<evidence type="ECO:0000256" key="13">
    <source>
        <dbReference type="ARBA" id="ARBA00047833"/>
    </source>
</evidence>
<dbReference type="InterPro" id="IPR050061">
    <property type="entry name" value="MurCDEF_pg_biosynth"/>
</dbReference>
<accession>A0A520N0P9</accession>
<dbReference type="PANTHER" id="PTHR43445:SF3">
    <property type="entry name" value="UDP-N-ACETYLMURAMATE--L-ALANINE LIGASE"/>
    <property type="match status" value="1"/>
</dbReference>
<comment type="pathway">
    <text evidence="2 14">Cell wall biogenesis; peptidoglycan biosynthesis.</text>
</comment>
<evidence type="ECO:0000256" key="11">
    <source>
        <dbReference type="ARBA" id="ARBA00023306"/>
    </source>
</evidence>
<dbReference type="Gene3D" id="3.40.50.720">
    <property type="entry name" value="NAD(P)-binding Rossmann-like Domain"/>
    <property type="match status" value="1"/>
</dbReference>
<dbReference type="GO" id="GO:0005737">
    <property type="term" value="C:cytoplasm"/>
    <property type="evidence" value="ECO:0007669"/>
    <property type="project" value="UniProtKB-SubCell"/>
</dbReference>
<dbReference type="InterPro" id="IPR013221">
    <property type="entry name" value="Mur_ligase_cen"/>
</dbReference>
<evidence type="ECO:0000256" key="10">
    <source>
        <dbReference type="ARBA" id="ARBA00022984"/>
    </source>
</evidence>
<keyword evidence="12 14" id="KW-0961">Cell wall biogenesis/degradation</keyword>
<feature type="domain" description="Mur ligase N-terminal catalytic" evidence="15">
    <location>
        <begin position="9"/>
        <end position="106"/>
    </location>
</feature>
<dbReference type="SUPFAM" id="SSF53244">
    <property type="entry name" value="MurD-like peptide ligases, peptide-binding domain"/>
    <property type="match status" value="1"/>
</dbReference>
<protein>
    <recommendedName>
        <fullName evidence="3 14">UDP-N-acetylmuramate--L-alanine ligase</fullName>
        <ecNumber evidence="3 14">6.3.2.8</ecNumber>
    </recommendedName>
    <alternativeName>
        <fullName evidence="14">UDP-N-acetylmuramoyl-L-alanine synthetase</fullName>
    </alternativeName>
</protein>
<comment type="function">
    <text evidence="14">Cell wall formation.</text>
</comment>
<dbReference type="AlphaFoldDB" id="A0A520N0P9"/>
<dbReference type="Pfam" id="PF08245">
    <property type="entry name" value="Mur_ligase_M"/>
    <property type="match status" value="1"/>
</dbReference>
<evidence type="ECO:0000256" key="8">
    <source>
        <dbReference type="ARBA" id="ARBA00022840"/>
    </source>
</evidence>
<feature type="domain" description="Mur ligase central" evidence="17">
    <location>
        <begin position="112"/>
        <end position="293"/>
    </location>
</feature>
<evidence type="ECO:0000313" key="19">
    <source>
        <dbReference type="Proteomes" id="UP000319384"/>
    </source>
</evidence>
<name>A0A520N0P9_9GAMM</name>
<evidence type="ECO:0000256" key="4">
    <source>
        <dbReference type="ARBA" id="ARBA00022490"/>
    </source>
</evidence>
<dbReference type="GO" id="GO:0071555">
    <property type="term" value="P:cell wall organization"/>
    <property type="evidence" value="ECO:0007669"/>
    <property type="project" value="UniProtKB-KW"/>
</dbReference>
<evidence type="ECO:0000256" key="7">
    <source>
        <dbReference type="ARBA" id="ARBA00022741"/>
    </source>
</evidence>
<dbReference type="SUPFAM" id="SSF53623">
    <property type="entry name" value="MurD-like peptide ligases, catalytic domain"/>
    <property type="match status" value="1"/>
</dbReference>
<evidence type="ECO:0000256" key="12">
    <source>
        <dbReference type="ARBA" id="ARBA00023316"/>
    </source>
</evidence>
<dbReference type="SUPFAM" id="SSF51984">
    <property type="entry name" value="MurCD N-terminal domain"/>
    <property type="match status" value="1"/>
</dbReference>
<dbReference type="GO" id="GO:0008360">
    <property type="term" value="P:regulation of cell shape"/>
    <property type="evidence" value="ECO:0007669"/>
    <property type="project" value="UniProtKB-KW"/>
</dbReference>
<evidence type="ECO:0000256" key="1">
    <source>
        <dbReference type="ARBA" id="ARBA00004496"/>
    </source>
</evidence>
<keyword evidence="9 14" id="KW-0133">Cell shape</keyword>
<comment type="caution">
    <text evidence="18">The sequence shown here is derived from an EMBL/GenBank/DDBJ whole genome shotgun (WGS) entry which is preliminary data.</text>
</comment>